<evidence type="ECO:0000313" key="1">
    <source>
        <dbReference type="EMBL" id="DAF51214.1"/>
    </source>
</evidence>
<proteinExistence type="predicted"/>
<name>A0A8S5SJS1_9CAUD</name>
<sequence length="29" mass="3306">MIVTINWHQASKSSPNGRLAFFDSITLDR</sequence>
<dbReference type="EMBL" id="BK032612">
    <property type="protein sequence ID" value="DAF51214.1"/>
    <property type="molecule type" value="Genomic_DNA"/>
</dbReference>
<organism evidence="1">
    <name type="scientific">Siphoviridae sp. ctk5O4</name>
    <dbReference type="NCBI Taxonomy" id="2827921"/>
    <lineage>
        <taxon>Viruses</taxon>
        <taxon>Duplodnaviria</taxon>
        <taxon>Heunggongvirae</taxon>
        <taxon>Uroviricota</taxon>
        <taxon>Caudoviricetes</taxon>
    </lineage>
</organism>
<reference evidence="1" key="1">
    <citation type="journal article" date="2021" name="Proc. Natl. Acad. Sci. U.S.A.">
        <title>A Catalog of Tens of Thousands of Viruses from Human Metagenomes Reveals Hidden Associations with Chronic Diseases.</title>
        <authorList>
            <person name="Tisza M.J."/>
            <person name="Buck C.B."/>
        </authorList>
    </citation>
    <scope>NUCLEOTIDE SEQUENCE</scope>
    <source>
        <strain evidence="1">Ctk5O4</strain>
    </source>
</reference>
<accession>A0A8S5SJS1</accession>
<protein>
    <submittedName>
        <fullName evidence="1">Uncharacterized protein</fullName>
    </submittedName>
</protein>